<accession>A0ABW2IIB1</accession>
<comment type="caution">
    <text evidence="2">The sequence shown here is derived from an EMBL/GenBank/DDBJ whole genome shotgun (WGS) entry which is preliminary data.</text>
</comment>
<reference evidence="3" key="1">
    <citation type="journal article" date="2019" name="Int. J. Syst. Evol. Microbiol.">
        <title>The Global Catalogue of Microorganisms (GCM) 10K type strain sequencing project: providing services to taxonomists for standard genome sequencing and annotation.</title>
        <authorList>
            <consortium name="The Broad Institute Genomics Platform"/>
            <consortium name="The Broad Institute Genome Sequencing Center for Infectious Disease"/>
            <person name="Wu L."/>
            <person name="Ma J."/>
        </authorList>
    </citation>
    <scope>NUCLEOTIDE SEQUENCE [LARGE SCALE GENOMIC DNA]</scope>
    <source>
        <strain evidence="3">CCUG 51308</strain>
    </source>
</reference>
<dbReference type="PANTHER" id="PTHR10859:SF91">
    <property type="entry name" value="DOLICHYL-PHOSPHATE BETA-GLUCOSYLTRANSFERASE"/>
    <property type="match status" value="1"/>
</dbReference>
<dbReference type="Proteomes" id="UP001596492">
    <property type="component" value="Unassembled WGS sequence"/>
</dbReference>
<feature type="domain" description="Glycosyltransferase 2-like" evidence="1">
    <location>
        <begin position="10"/>
        <end position="132"/>
    </location>
</feature>
<name>A0ABW2IIB1_9PROT</name>
<sequence length="256" mass="28885">MVQDFQIGAIIPTYRHVNALGGIVDALVALNCPVIIVDDGNSPENAAIIAQQQDAMRRVEVIRLDENGGKGQAVKRGFLAAKTAGWSHAVQIDADGQHDISQLPHMLKLAEQNPEAVICGVPVYDHSIPKGRKIGREITHFWVRVETLSLEINDSMCGFRAYPVDDAIHVTKHEIIGARMDFDTEILVQLNWRGLRVIEHPTKVIYPTENVSNFRMLWDNVRITAMHTRLAIQAPIRVPIRMMRRMFTRKYPKLSN</sequence>
<proteinExistence type="predicted"/>
<gene>
    <name evidence="2" type="ORF">ACFQS8_04395</name>
</gene>
<organism evidence="2 3">
    <name type="scientific">Hirschia litorea</name>
    <dbReference type="NCBI Taxonomy" id="1199156"/>
    <lineage>
        <taxon>Bacteria</taxon>
        <taxon>Pseudomonadati</taxon>
        <taxon>Pseudomonadota</taxon>
        <taxon>Alphaproteobacteria</taxon>
        <taxon>Hyphomonadales</taxon>
        <taxon>Hyphomonadaceae</taxon>
        <taxon>Hirschia</taxon>
    </lineage>
</organism>
<keyword evidence="3" id="KW-1185">Reference proteome</keyword>
<dbReference type="SUPFAM" id="SSF53448">
    <property type="entry name" value="Nucleotide-diphospho-sugar transferases"/>
    <property type="match status" value="1"/>
</dbReference>
<evidence type="ECO:0000313" key="3">
    <source>
        <dbReference type="Proteomes" id="UP001596492"/>
    </source>
</evidence>
<protein>
    <submittedName>
        <fullName evidence="2">Glycosyltransferase family 2 protein</fullName>
    </submittedName>
</protein>
<dbReference type="InterPro" id="IPR029044">
    <property type="entry name" value="Nucleotide-diphossugar_trans"/>
</dbReference>
<dbReference type="Gene3D" id="3.90.550.10">
    <property type="entry name" value="Spore Coat Polysaccharide Biosynthesis Protein SpsA, Chain A"/>
    <property type="match status" value="1"/>
</dbReference>
<dbReference type="EMBL" id="JBHTBR010000002">
    <property type="protein sequence ID" value="MFC7290843.1"/>
    <property type="molecule type" value="Genomic_DNA"/>
</dbReference>
<evidence type="ECO:0000259" key="1">
    <source>
        <dbReference type="Pfam" id="PF00535"/>
    </source>
</evidence>
<dbReference type="Pfam" id="PF00535">
    <property type="entry name" value="Glycos_transf_2"/>
    <property type="match status" value="1"/>
</dbReference>
<dbReference type="CDD" id="cd04179">
    <property type="entry name" value="DPM_DPG-synthase_like"/>
    <property type="match status" value="1"/>
</dbReference>
<evidence type="ECO:0000313" key="2">
    <source>
        <dbReference type="EMBL" id="MFC7290843.1"/>
    </source>
</evidence>
<dbReference type="RefSeq" id="WP_382166047.1">
    <property type="nucleotide sequence ID" value="NZ_JBHTBR010000002.1"/>
</dbReference>
<dbReference type="PANTHER" id="PTHR10859">
    <property type="entry name" value="GLYCOSYL TRANSFERASE"/>
    <property type="match status" value="1"/>
</dbReference>
<dbReference type="InterPro" id="IPR001173">
    <property type="entry name" value="Glyco_trans_2-like"/>
</dbReference>